<keyword evidence="3" id="KW-1185">Reference proteome</keyword>
<organism evidence="2 3">
    <name type="scientific">Roseinatronobacter ekhonensis</name>
    <dbReference type="NCBI Taxonomy" id="254356"/>
    <lineage>
        <taxon>Bacteria</taxon>
        <taxon>Pseudomonadati</taxon>
        <taxon>Pseudomonadota</taxon>
        <taxon>Alphaproteobacteria</taxon>
        <taxon>Rhodobacterales</taxon>
        <taxon>Paracoccaceae</taxon>
        <taxon>Roseinatronobacter</taxon>
    </lineage>
</organism>
<dbReference type="Pfam" id="PF04233">
    <property type="entry name" value="Phage_Mu_F"/>
    <property type="match status" value="1"/>
</dbReference>
<dbReference type="RefSeq" id="WP_121096712.1">
    <property type="nucleotide sequence ID" value="NZ_UIHC01000060.1"/>
</dbReference>
<evidence type="ECO:0000313" key="2">
    <source>
        <dbReference type="EMBL" id="SUZ33608.1"/>
    </source>
</evidence>
<dbReference type="Proteomes" id="UP000272908">
    <property type="component" value="Unassembled WGS sequence"/>
</dbReference>
<proteinExistence type="predicted"/>
<name>A0A3B0MJ57_9RHOB</name>
<evidence type="ECO:0000259" key="1">
    <source>
        <dbReference type="Pfam" id="PF04233"/>
    </source>
</evidence>
<feature type="domain" description="Phage head morphogenesis" evidence="1">
    <location>
        <begin position="57"/>
        <end position="187"/>
    </location>
</feature>
<protein>
    <recommendedName>
        <fullName evidence="1">Phage head morphogenesis domain-containing protein</fullName>
    </recommendedName>
</protein>
<dbReference type="InterPro" id="IPR006528">
    <property type="entry name" value="Phage_head_morphogenesis_dom"/>
</dbReference>
<dbReference type="AlphaFoldDB" id="A0A3B0MJ57"/>
<gene>
    <name evidence="2" type="ORF">ROE7235_03381</name>
</gene>
<accession>A0A3B0MJ57</accession>
<evidence type="ECO:0000313" key="3">
    <source>
        <dbReference type="Proteomes" id="UP000272908"/>
    </source>
</evidence>
<sequence length="298" mass="33831">MTDRPAYSFAPGPPPEASRYLANKDWLPAFSWQDVEPEEHANAFTVAKAMQIDVLADIREELQRALDEGLPFEQFQANLRPRLEARGWWGKADMVDPGTGQMRRVQLGSPRRLRTIYRANLRSARAAGQWEQIERTKRALPYLEYRLGPSERHRPHHQAKEGLILLADDPFWRQWYPPNGWGCNCWVRQLTRAQAEARGVGTAPEIPLTEVVNTRTGETRMVPVGLDPGWDRNPGQLRVGASIDLLQAKASAAPDAARVALRDLEDGWMAERARRQRGWRADLPFLDALRRIFAGGAE</sequence>
<dbReference type="EMBL" id="UIHC01000060">
    <property type="protein sequence ID" value="SUZ33608.1"/>
    <property type="molecule type" value="Genomic_DNA"/>
</dbReference>
<dbReference type="OrthoDB" id="9813502at2"/>
<reference evidence="3" key="1">
    <citation type="submission" date="2018-08" db="EMBL/GenBank/DDBJ databases">
        <authorList>
            <person name="Rodrigo-Torres L."/>
            <person name="Arahal R. D."/>
            <person name="Lucena T."/>
        </authorList>
    </citation>
    <scope>NUCLEOTIDE SEQUENCE [LARGE SCALE GENOMIC DNA]</scope>
    <source>
        <strain evidence="3">CECT 7235</strain>
    </source>
</reference>